<feature type="region of interest" description="Disordered" evidence="1">
    <location>
        <begin position="401"/>
        <end position="421"/>
    </location>
</feature>
<accession>A0AAW9A913</accession>
<reference evidence="2 3" key="1">
    <citation type="submission" date="2023-06" db="EMBL/GenBank/DDBJ databases">
        <title>Sporosarcina sp. nov., isolated from Korean traditional fermented seafood 'Jeotgal'.</title>
        <authorList>
            <person name="Yang A.I."/>
            <person name="Shin N.-R."/>
        </authorList>
    </citation>
    <scope>NUCLEOTIDE SEQUENCE [LARGE SCALE GENOMIC DNA]</scope>
    <source>
        <strain evidence="2 3">KCTC43456</strain>
    </source>
</reference>
<keyword evidence="3" id="KW-1185">Reference proteome</keyword>
<comment type="caution">
    <text evidence="2">The sequence shown here is derived from an EMBL/GenBank/DDBJ whole genome shotgun (WGS) entry which is preliminary data.</text>
</comment>
<gene>
    <name evidence="2" type="ORF">QTL97_12100</name>
</gene>
<name>A0AAW9A913_9BACL</name>
<proteinExistence type="predicted"/>
<evidence type="ECO:0000313" key="3">
    <source>
        <dbReference type="Proteomes" id="UP001271648"/>
    </source>
</evidence>
<dbReference type="AlphaFoldDB" id="A0AAW9A913"/>
<organism evidence="2 3">
    <name type="scientific">Sporosarcina thermotolerans</name>
    <dbReference type="NCBI Taxonomy" id="633404"/>
    <lineage>
        <taxon>Bacteria</taxon>
        <taxon>Bacillati</taxon>
        <taxon>Bacillota</taxon>
        <taxon>Bacilli</taxon>
        <taxon>Bacillales</taxon>
        <taxon>Caryophanaceae</taxon>
        <taxon>Sporosarcina</taxon>
    </lineage>
</organism>
<evidence type="ECO:0000313" key="2">
    <source>
        <dbReference type="EMBL" id="MDW0117682.1"/>
    </source>
</evidence>
<dbReference type="Proteomes" id="UP001271648">
    <property type="component" value="Unassembled WGS sequence"/>
</dbReference>
<dbReference type="RefSeq" id="WP_317940876.1">
    <property type="nucleotide sequence ID" value="NZ_JAUBDJ010000007.1"/>
</dbReference>
<sequence length="535" mass="62035">MREPEFVKVLHDLVNSNIGLFLLNQHFLEGVLLAVKQDHVVMDKNQKVHYISLEHIKTLSKNSKDHSEKPNPVPYLESQLFIDILSDLKNSYVSINDSEKDAHFGVLSRISEDHIVLINHAELLYIPIIYISNIHGVIPEGQIHLTNQKRKLTNQQILNDDEEIKEELQDIVLQQEIDHTQEIVQQQDADQLQVIVQHQVIDQPQEIDQLQVINQLQEIVQQQEVDQLQVIVQHQVIDQPQAIVQQEDVVQPQDIFQHQVIDQFNETTQQQDMLESHEVFDTDEEAELQAVGNINVDTNETTESFNIMLEKSQEIQNEDQIVEDYEGIYSINTFDELENELPEEITLLEQDAHKVVVEVDEYSRELDDWGEMESSFIEDSVGLLSFSDPLGYERRFPLSFSKNRKNDNRTKTTQTDQTNEKDSFSLNELSIQLNDHSNLGELLDRPTFENRVGENDDITGFKNEVPQPSKTTHSSITIIKMTIEEEKAMLEEQFFSLAKHAANYSQNNRSKHPVDEQYISLMNHAAKMYRQLIDK</sequence>
<evidence type="ECO:0000256" key="1">
    <source>
        <dbReference type="SAM" id="MobiDB-lite"/>
    </source>
</evidence>
<dbReference type="EMBL" id="JAUBDJ010000007">
    <property type="protein sequence ID" value="MDW0117682.1"/>
    <property type="molecule type" value="Genomic_DNA"/>
</dbReference>
<protein>
    <recommendedName>
        <fullName evidence="4">DUF2642 domain-containing protein</fullName>
    </recommendedName>
</protein>
<evidence type="ECO:0008006" key="4">
    <source>
        <dbReference type="Google" id="ProtNLM"/>
    </source>
</evidence>